<dbReference type="RefSeq" id="WP_208916194.1">
    <property type="nucleotide sequence ID" value="NZ_LT840184.1"/>
</dbReference>
<evidence type="ECO:0000256" key="1">
    <source>
        <dbReference type="PROSITE-ProRule" id="PRU00325"/>
    </source>
</evidence>
<keyword evidence="4" id="KW-1185">Reference proteome</keyword>
<name>A0A1X7HRY3_9BACL</name>
<dbReference type="GO" id="GO:0008270">
    <property type="term" value="F:zinc ion binding"/>
    <property type="evidence" value="ECO:0007669"/>
    <property type="project" value="UniProtKB-KW"/>
</dbReference>
<reference evidence="3 4" key="1">
    <citation type="submission" date="2017-04" db="EMBL/GenBank/DDBJ databases">
        <authorList>
            <person name="Afonso C.L."/>
            <person name="Miller P.J."/>
            <person name="Scott M.A."/>
            <person name="Spackman E."/>
            <person name="Goraichik I."/>
            <person name="Dimitrov K.M."/>
            <person name="Suarez D.L."/>
            <person name="Swayne D.E."/>
        </authorList>
    </citation>
    <scope>NUCLEOTIDE SEQUENCE [LARGE SCALE GENOMIC DNA]</scope>
    <source>
        <strain evidence="3 4">N3/975</strain>
    </source>
</reference>
<keyword evidence="1" id="KW-0479">Metal-binding</keyword>
<protein>
    <submittedName>
        <fullName evidence="3">Uncharacterized conserved protein</fullName>
    </submittedName>
</protein>
<keyword evidence="1" id="KW-0862">Zinc</keyword>
<dbReference type="InterPro" id="IPR007527">
    <property type="entry name" value="Znf_SWIM"/>
</dbReference>
<keyword evidence="1" id="KW-0863">Zinc-finger</keyword>
<evidence type="ECO:0000313" key="4">
    <source>
        <dbReference type="Proteomes" id="UP000192940"/>
    </source>
</evidence>
<feature type="domain" description="SWIM-type" evidence="2">
    <location>
        <begin position="61"/>
        <end position="94"/>
    </location>
</feature>
<sequence>MNLIQPLDDIQWQTLIQHTAAYFNDLTVKRGFQYYKQGRVSSLQLYESGHIEAVVEGRETYHVDLVPGSLDDSRCTCPVRKSCKHMVAVLLDAAGKQGRSVHALVNAHSTNLIRFGELTSTEHGASPYSAHTAANRQAATLANFKEQANRLSEMPISDWHKLFGQCTTALGVNTLNSLYSRNALEAIFRIKPALSGVMDVLFELHARLFVLERLVRQPQSHNTGSGLFMGYHVQIAADDIQKDIEQHFASGHFSIPVETEHSQRMSETLTYLRDKMLTEARNHSFFSNIYNQLWVYGIHSNERDTQLYSEELDHLKSAEAELGNAYSRSAGMLAQSLMHFFLSEDQKAWELLRSADKGLYIQPEQLIHFLDVLSQDQDWTRLTGWLTEIGPLLASYRNHNLNSYMAYWDQAIQQLPQAEQSLWDTLVDMLPYSKDIYQETLLAHGKWQQWMDFQLSTGKEPLEFRVSVLQPIEKHAPELLLPFFHQAVERYILQKNRASYKAAVKLLKRLSKLYKKMKQEDRWDTFITAFAGRHSRLRALQEELRRGKLIS</sequence>
<dbReference type="Proteomes" id="UP000192940">
    <property type="component" value="Chromosome I"/>
</dbReference>
<dbReference type="PROSITE" id="PS50966">
    <property type="entry name" value="ZF_SWIM"/>
    <property type="match status" value="1"/>
</dbReference>
<dbReference type="AlphaFoldDB" id="A0A1X7HRY3"/>
<evidence type="ECO:0000313" key="3">
    <source>
        <dbReference type="EMBL" id="SMF91879.1"/>
    </source>
</evidence>
<dbReference type="EMBL" id="LT840184">
    <property type="protein sequence ID" value="SMF91879.1"/>
    <property type="molecule type" value="Genomic_DNA"/>
</dbReference>
<organism evidence="3 4">
    <name type="scientific">Paenibacillus uliginis N3/975</name>
    <dbReference type="NCBI Taxonomy" id="1313296"/>
    <lineage>
        <taxon>Bacteria</taxon>
        <taxon>Bacillati</taxon>
        <taxon>Bacillota</taxon>
        <taxon>Bacilli</taxon>
        <taxon>Bacillales</taxon>
        <taxon>Paenibacillaceae</taxon>
        <taxon>Paenibacillus</taxon>
    </lineage>
</organism>
<proteinExistence type="predicted"/>
<dbReference type="Pfam" id="PF04434">
    <property type="entry name" value="SWIM"/>
    <property type="match status" value="1"/>
</dbReference>
<dbReference type="STRING" id="1313296.SAMN05661091_5606"/>
<evidence type="ECO:0000259" key="2">
    <source>
        <dbReference type="PROSITE" id="PS50966"/>
    </source>
</evidence>
<gene>
    <name evidence="3" type="ORF">SAMN05661091_5606</name>
</gene>
<accession>A0A1X7HRY3</accession>